<reference evidence="1 2" key="1">
    <citation type="submission" date="2022-11" db="EMBL/GenBank/DDBJ databases">
        <title>Minimal conservation of predation-associated metabolite biosynthetic gene clusters underscores biosynthetic potential of Myxococcota including descriptions for ten novel species: Archangium lansinium sp. nov., Myxococcus landrumus sp. nov., Nannocystis bai.</title>
        <authorList>
            <person name="Ahearne A."/>
            <person name="Stevens C."/>
            <person name="Dowd S."/>
        </authorList>
    </citation>
    <scope>NUCLEOTIDE SEQUENCE [LARGE SCALE GENOMIC DNA]</scope>
    <source>
        <strain evidence="1 2">NCWAL01</strain>
    </source>
</reference>
<sequence length="101" mass="10664">MSPTVTITDHGCLARGSPNPFRGLMLLAGLLLVGCANSKPLGAPGHPGAPALWTPANKAGFGTARSWTHAQFVRLAWSIHVGYPIEQPTVVACRYTGICQR</sequence>
<dbReference type="EMBL" id="JAQNDM010000002">
    <property type="protein sequence ID" value="MDC0708702.1"/>
    <property type="molecule type" value="Genomic_DNA"/>
</dbReference>
<dbReference type="InterPro" id="IPR012341">
    <property type="entry name" value="6hp_glycosidase-like_sf"/>
</dbReference>
<proteinExistence type="predicted"/>
<accession>A0ABT5D4V7</accession>
<name>A0ABT5D4V7_9BACT</name>
<evidence type="ECO:0000313" key="1">
    <source>
        <dbReference type="EMBL" id="MDC0708702.1"/>
    </source>
</evidence>
<keyword evidence="2" id="KW-1185">Reference proteome</keyword>
<dbReference type="Proteomes" id="UP001221838">
    <property type="component" value="Unassembled WGS sequence"/>
</dbReference>
<organism evidence="1 2">
    <name type="scientific">Stigmatella ashevillensis</name>
    <dbReference type="NCBI Taxonomy" id="2995309"/>
    <lineage>
        <taxon>Bacteria</taxon>
        <taxon>Pseudomonadati</taxon>
        <taxon>Myxococcota</taxon>
        <taxon>Myxococcia</taxon>
        <taxon>Myxococcales</taxon>
        <taxon>Cystobacterineae</taxon>
        <taxon>Archangiaceae</taxon>
        <taxon>Stigmatella</taxon>
    </lineage>
</organism>
<evidence type="ECO:0000313" key="2">
    <source>
        <dbReference type="Proteomes" id="UP001221838"/>
    </source>
</evidence>
<protein>
    <recommendedName>
        <fullName evidence="3">Lipoprotein</fullName>
    </recommendedName>
</protein>
<dbReference type="Gene3D" id="1.50.10.10">
    <property type="match status" value="1"/>
</dbReference>
<gene>
    <name evidence="1" type="ORF">POL68_09500</name>
</gene>
<evidence type="ECO:0008006" key="3">
    <source>
        <dbReference type="Google" id="ProtNLM"/>
    </source>
</evidence>
<dbReference type="RefSeq" id="WP_272136648.1">
    <property type="nucleotide sequence ID" value="NZ_JAQNDM010000002.1"/>
</dbReference>
<comment type="caution">
    <text evidence="1">The sequence shown here is derived from an EMBL/GenBank/DDBJ whole genome shotgun (WGS) entry which is preliminary data.</text>
</comment>